<dbReference type="InterPro" id="IPR036249">
    <property type="entry name" value="Thioredoxin-like_sf"/>
</dbReference>
<dbReference type="OrthoDB" id="462848at2"/>
<feature type="domain" description="Thioredoxin" evidence="8">
    <location>
        <begin position="46"/>
        <end position="180"/>
    </location>
</feature>
<reference evidence="9 10" key="1">
    <citation type="submission" date="2016-09" db="EMBL/GenBank/DDBJ databases">
        <title>Metabolic pathway, cell adaptation mechanisms and a novel monoxygenase revealed through proteogenomic-transcription analysis of a Sphingomonas haloaromaticamans strain degrading the fungicide ortho-phenylphenol.</title>
        <authorList>
            <person name="Perruchon C."/>
            <person name="Papadopoulou E.S."/>
            <person name="Rousidou C."/>
            <person name="Vasileiadis S."/>
            <person name="Tanou G."/>
            <person name="Amoutzias G."/>
            <person name="Molassiotis A."/>
            <person name="Karpouzas D.G."/>
        </authorList>
    </citation>
    <scope>NUCLEOTIDE SEQUENCE [LARGE SCALE GENOMIC DNA]</scope>
    <source>
        <strain evidence="9 10">P3</strain>
    </source>
</reference>
<evidence type="ECO:0000256" key="4">
    <source>
        <dbReference type="ARBA" id="ARBA00019076"/>
    </source>
</evidence>
<dbReference type="GO" id="GO:0030416">
    <property type="term" value="P:methylamine metabolic process"/>
    <property type="evidence" value="ECO:0007669"/>
    <property type="project" value="InterPro"/>
</dbReference>
<dbReference type="AlphaFoldDB" id="A0A1S1HN00"/>
<dbReference type="PROSITE" id="PS51352">
    <property type="entry name" value="THIOREDOXIN_2"/>
    <property type="match status" value="1"/>
</dbReference>
<evidence type="ECO:0000313" key="9">
    <source>
        <dbReference type="EMBL" id="OHT21840.1"/>
    </source>
</evidence>
<evidence type="ECO:0000313" key="10">
    <source>
        <dbReference type="Proteomes" id="UP000179467"/>
    </source>
</evidence>
<accession>A0A1S1HN00</accession>
<dbReference type="SUPFAM" id="SSF52833">
    <property type="entry name" value="Thioredoxin-like"/>
    <property type="match status" value="1"/>
</dbReference>
<evidence type="ECO:0000256" key="3">
    <source>
        <dbReference type="ARBA" id="ARBA00004856"/>
    </source>
</evidence>
<dbReference type="UniPathway" id="UPA00895"/>
<sequence>MLIASTFLLWIVVALLVVAVVALARQIGVLHERIAPMGALVTDGGPKAGDLAPVIAAPGLAGGIVNVGGPDASGQASLLLFVAPDCPICKKIIPIAMVLARAEKLRLVFVGDGNAEDYAAMARRHRMEGFDFALSPQIGLAYQVGKLPTAALVSAAGSIVAKGLVNSREHLESLIVAGETGFASAQDYLRERGAAGDEKVVRMHAGGGK</sequence>
<evidence type="ECO:0000256" key="1">
    <source>
        <dbReference type="ARBA" id="ARBA00003475"/>
    </source>
</evidence>
<evidence type="ECO:0000256" key="2">
    <source>
        <dbReference type="ARBA" id="ARBA00004167"/>
    </source>
</evidence>
<organism evidence="9 10">
    <name type="scientific">Edaphosphingomonas haloaromaticamans</name>
    <dbReference type="NCBI Taxonomy" id="653954"/>
    <lineage>
        <taxon>Bacteria</taxon>
        <taxon>Pseudomonadati</taxon>
        <taxon>Pseudomonadota</taxon>
        <taxon>Alphaproteobacteria</taxon>
        <taxon>Sphingomonadales</taxon>
        <taxon>Rhizorhabdaceae</taxon>
        <taxon>Edaphosphingomonas</taxon>
    </lineage>
</organism>
<dbReference type="NCBIfam" id="TIGR02661">
    <property type="entry name" value="MauD"/>
    <property type="match status" value="1"/>
</dbReference>
<evidence type="ECO:0000256" key="6">
    <source>
        <dbReference type="ARBA" id="ARBA00022989"/>
    </source>
</evidence>
<comment type="caution">
    <text evidence="9">The sequence shown here is derived from an EMBL/GenBank/DDBJ whole genome shotgun (WGS) entry which is preliminary data.</text>
</comment>
<dbReference type="Proteomes" id="UP000179467">
    <property type="component" value="Unassembled WGS sequence"/>
</dbReference>
<evidence type="ECO:0000259" key="8">
    <source>
        <dbReference type="PROSITE" id="PS51352"/>
    </source>
</evidence>
<dbReference type="RefSeq" id="WP_015458199.1">
    <property type="nucleotide sequence ID" value="NZ_MIPT01000001.1"/>
</dbReference>
<keyword evidence="5" id="KW-0812">Transmembrane</keyword>
<evidence type="ECO:0000256" key="5">
    <source>
        <dbReference type="ARBA" id="ARBA00022692"/>
    </source>
</evidence>
<dbReference type="InterPro" id="IPR013766">
    <property type="entry name" value="Thioredoxin_domain"/>
</dbReference>
<proteinExistence type="predicted"/>
<dbReference type="Gene3D" id="3.40.30.10">
    <property type="entry name" value="Glutaredoxin"/>
    <property type="match status" value="1"/>
</dbReference>
<keyword evidence="7" id="KW-0472">Membrane</keyword>
<gene>
    <name evidence="9" type="primary">mauD</name>
    <name evidence="9" type="ORF">BHE75_03851</name>
</gene>
<dbReference type="InterPro" id="IPR013478">
    <property type="entry name" value="MeN_DH_accessory"/>
</dbReference>
<dbReference type="GO" id="GO:0016020">
    <property type="term" value="C:membrane"/>
    <property type="evidence" value="ECO:0007669"/>
    <property type="project" value="UniProtKB-SubCell"/>
</dbReference>
<keyword evidence="6" id="KW-1133">Transmembrane helix</keyword>
<comment type="subcellular location">
    <subcellularLocation>
        <location evidence="2">Membrane</location>
        <topology evidence="2">Single-pass membrane protein</topology>
    </subcellularLocation>
</comment>
<dbReference type="EMBL" id="MIPT01000001">
    <property type="protein sequence ID" value="OHT21840.1"/>
    <property type="molecule type" value="Genomic_DNA"/>
</dbReference>
<evidence type="ECO:0000256" key="7">
    <source>
        <dbReference type="ARBA" id="ARBA00023136"/>
    </source>
</evidence>
<comment type="function">
    <text evidence="1">May be specifically involved in the processing, transport, and/or maturation of the MADH beta-subunit.</text>
</comment>
<protein>
    <recommendedName>
        <fullName evidence="4">Methylamine utilization protein MauD</fullName>
    </recommendedName>
</protein>
<comment type="pathway">
    <text evidence="3">One-carbon metabolism; methylamine degradation.</text>
</comment>
<name>A0A1S1HN00_9SPHN</name>
<keyword evidence="10" id="KW-1185">Reference proteome</keyword>